<keyword evidence="2" id="KW-1185">Reference proteome</keyword>
<dbReference type="InterPro" id="IPR054211">
    <property type="entry name" value="DUF6918"/>
</dbReference>
<evidence type="ECO:0000313" key="2">
    <source>
        <dbReference type="Proteomes" id="UP001379533"/>
    </source>
</evidence>
<name>A0ABZ2K4V6_9BACT</name>
<gene>
    <name evidence="1" type="ORF">LZC95_45605</name>
</gene>
<dbReference type="Proteomes" id="UP001379533">
    <property type="component" value="Chromosome"/>
</dbReference>
<organism evidence="1 2">
    <name type="scientific">Pendulispora brunnea</name>
    <dbReference type="NCBI Taxonomy" id="2905690"/>
    <lineage>
        <taxon>Bacteria</taxon>
        <taxon>Pseudomonadati</taxon>
        <taxon>Myxococcota</taxon>
        <taxon>Myxococcia</taxon>
        <taxon>Myxococcales</taxon>
        <taxon>Sorangiineae</taxon>
        <taxon>Pendulisporaceae</taxon>
        <taxon>Pendulispora</taxon>
    </lineage>
</organism>
<dbReference type="EMBL" id="CP089982">
    <property type="protein sequence ID" value="WXA93718.1"/>
    <property type="molecule type" value="Genomic_DNA"/>
</dbReference>
<accession>A0ABZ2K4V6</accession>
<proteinExistence type="predicted"/>
<dbReference type="RefSeq" id="WP_394844317.1">
    <property type="nucleotide sequence ID" value="NZ_CP089982.1"/>
</dbReference>
<sequence length="146" mass="15437">MPKLPEVLTSEAKKPAVVDDCLALIDAEVADKSGISGLAIKAGYAAVKGVKPGFIKQVVADLLPEFADALDPLYQQAQTENKPVATFFENNTSKVADALLAITDAKAQKSKSGVVKGTYDKLRGSAKKNVEAAVPRLGKMIEKHSN</sequence>
<dbReference type="Pfam" id="PF21893">
    <property type="entry name" value="DUF6918"/>
    <property type="match status" value="1"/>
</dbReference>
<evidence type="ECO:0000313" key="1">
    <source>
        <dbReference type="EMBL" id="WXA93718.1"/>
    </source>
</evidence>
<reference evidence="1 2" key="1">
    <citation type="submission" date="2021-12" db="EMBL/GenBank/DDBJ databases">
        <title>Discovery of the Pendulisporaceae a myxobacterial family with distinct sporulation behavior and unique specialized metabolism.</title>
        <authorList>
            <person name="Garcia R."/>
            <person name="Popoff A."/>
            <person name="Bader C.D."/>
            <person name="Loehr J."/>
            <person name="Walesch S."/>
            <person name="Walt C."/>
            <person name="Boldt J."/>
            <person name="Bunk B."/>
            <person name="Haeckl F.J.F.P.J."/>
            <person name="Gunesch A.P."/>
            <person name="Birkelbach J."/>
            <person name="Nuebel U."/>
            <person name="Pietschmann T."/>
            <person name="Bach T."/>
            <person name="Mueller R."/>
        </authorList>
    </citation>
    <scope>NUCLEOTIDE SEQUENCE [LARGE SCALE GENOMIC DNA]</scope>
    <source>
        <strain evidence="1 2">MSr12523</strain>
    </source>
</reference>
<protein>
    <submittedName>
        <fullName evidence="1">Uncharacterized protein</fullName>
    </submittedName>
</protein>